<dbReference type="PANTHER" id="PTHR46532">
    <property type="entry name" value="MALE FERTILITY FACTOR KL5"/>
    <property type="match status" value="1"/>
</dbReference>
<dbReference type="GO" id="GO:0007018">
    <property type="term" value="P:microtubule-based movement"/>
    <property type="evidence" value="ECO:0007669"/>
    <property type="project" value="InterPro"/>
</dbReference>
<dbReference type="InterPro" id="IPR013594">
    <property type="entry name" value="Dynein_heavy_tail"/>
</dbReference>
<keyword evidence="4" id="KW-1185">Reference proteome</keyword>
<dbReference type="PANTHER" id="PTHR46532:SF4">
    <property type="entry name" value="AAA+ ATPASE DOMAIN-CONTAINING PROTEIN"/>
    <property type="match status" value="1"/>
</dbReference>
<dbReference type="GO" id="GO:0005858">
    <property type="term" value="C:axonemal dynein complex"/>
    <property type="evidence" value="ECO:0007669"/>
    <property type="project" value="TreeGrafter"/>
</dbReference>
<dbReference type="Pfam" id="PF08385">
    <property type="entry name" value="DHC_N1"/>
    <property type="match status" value="1"/>
</dbReference>
<comment type="caution">
    <text evidence="3">The sequence shown here is derived from an EMBL/GenBank/DDBJ whole genome shotgun (WGS) entry which is preliminary data.</text>
</comment>
<dbReference type="InterPro" id="IPR026983">
    <property type="entry name" value="DHC"/>
</dbReference>
<feature type="domain" description="Dynein heavy chain tail" evidence="2">
    <location>
        <begin position="2"/>
        <end position="102"/>
    </location>
</feature>
<evidence type="ECO:0000256" key="1">
    <source>
        <dbReference type="ARBA" id="ARBA00008887"/>
    </source>
</evidence>
<protein>
    <recommendedName>
        <fullName evidence="2">Dynein heavy chain tail domain-containing protein</fullName>
    </recommendedName>
</protein>
<sequence length="399" mass="45208">MQNLPPIGGSLTWCRGLLARASIPMEKMKELDRNILDREEAKEVIKVQKAIVSTLLDYERQKIEEWGGDVDATSSTTLGLPLLQRSEVDRHLVTNFDPALVRFPRLGSANISAIRYISCMDWEFRSHVGMNNSPLVVPYLEKFDLVIQSGLETLNWQSPGVEEFIRDSMEQVKIVHGVLKTMQDNLSTMKDIIAQWERPMIERKTKPMEKEEFERTFKSLCNTNYAEITESGNKIHHVLEETNKVLHVSSTESTDDWRCYIEFVNNLTVQGLSASAMASLQFLTGMSDLIDSIVGSIFHISTLFKRVDSDGTYLTEIQSDAAVSSVVSTLANVVAANDEKCLVLQKDFDKYSHLWTTDLKSYFKDFCEDATIVTEHGSNLLDLTKFEEAIQKCIDAQTE</sequence>
<dbReference type="Proteomes" id="UP001224775">
    <property type="component" value="Unassembled WGS sequence"/>
</dbReference>
<dbReference type="GO" id="GO:0045505">
    <property type="term" value="F:dynein intermediate chain binding"/>
    <property type="evidence" value="ECO:0007669"/>
    <property type="project" value="InterPro"/>
</dbReference>
<evidence type="ECO:0000259" key="2">
    <source>
        <dbReference type="Pfam" id="PF08385"/>
    </source>
</evidence>
<dbReference type="AlphaFoldDB" id="A0AAD8YM92"/>
<reference evidence="3" key="1">
    <citation type="submission" date="2023-06" db="EMBL/GenBank/DDBJ databases">
        <title>Survivors Of The Sea: Transcriptome response of Skeletonema marinoi to long-term dormancy.</title>
        <authorList>
            <person name="Pinder M.I.M."/>
            <person name="Kourtchenko O."/>
            <person name="Robertson E.K."/>
            <person name="Larsson T."/>
            <person name="Maumus F."/>
            <person name="Osuna-Cruz C.M."/>
            <person name="Vancaester E."/>
            <person name="Stenow R."/>
            <person name="Vandepoele K."/>
            <person name="Ploug H."/>
            <person name="Bruchert V."/>
            <person name="Godhe A."/>
            <person name="Topel M."/>
        </authorList>
    </citation>
    <scope>NUCLEOTIDE SEQUENCE</scope>
    <source>
        <strain evidence="3">R05AC</strain>
    </source>
</reference>
<gene>
    <name evidence="3" type="ORF">QTG54_001684</name>
</gene>
<dbReference type="EMBL" id="JATAAI010000002">
    <property type="protein sequence ID" value="KAK1747721.1"/>
    <property type="molecule type" value="Genomic_DNA"/>
</dbReference>
<organism evidence="3 4">
    <name type="scientific">Skeletonema marinoi</name>
    <dbReference type="NCBI Taxonomy" id="267567"/>
    <lineage>
        <taxon>Eukaryota</taxon>
        <taxon>Sar</taxon>
        <taxon>Stramenopiles</taxon>
        <taxon>Ochrophyta</taxon>
        <taxon>Bacillariophyta</taxon>
        <taxon>Coscinodiscophyceae</taxon>
        <taxon>Thalassiosirophycidae</taxon>
        <taxon>Thalassiosirales</taxon>
        <taxon>Skeletonemataceae</taxon>
        <taxon>Skeletonema</taxon>
        <taxon>Skeletonema marinoi-dohrnii complex</taxon>
    </lineage>
</organism>
<proteinExistence type="inferred from homology"/>
<dbReference type="GO" id="GO:0051959">
    <property type="term" value="F:dynein light intermediate chain binding"/>
    <property type="evidence" value="ECO:0007669"/>
    <property type="project" value="InterPro"/>
</dbReference>
<evidence type="ECO:0000313" key="3">
    <source>
        <dbReference type="EMBL" id="KAK1747721.1"/>
    </source>
</evidence>
<name>A0AAD8YM92_9STRA</name>
<comment type="similarity">
    <text evidence="1">Belongs to the dynein heavy chain family.</text>
</comment>
<evidence type="ECO:0000313" key="4">
    <source>
        <dbReference type="Proteomes" id="UP001224775"/>
    </source>
</evidence>
<accession>A0AAD8YM92</accession>